<dbReference type="RefSeq" id="XP_070893308.1">
    <property type="nucleotide sequence ID" value="XM_071037582.1"/>
</dbReference>
<keyword evidence="3" id="KW-1185">Reference proteome</keyword>
<dbReference type="Proteomes" id="UP001610444">
    <property type="component" value="Unassembled WGS sequence"/>
</dbReference>
<feature type="compositionally biased region" description="Basic and acidic residues" evidence="1">
    <location>
        <begin position="129"/>
        <end position="140"/>
    </location>
</feature>
<comment type="caution">
    <text evidence="2">The sequence shown here is derived from an EMBL/GenBank/DDBJ whole genome shotgun (WGS) entry which is preliminary data.</text>
</comment>
<evidence type="ECO:0000256" key="1">
    <source>
        <dbReference type="SAM" id="MobiDB-lite"/>
    </source>
</evidence>
<evidence type="ECO:0000313" key="3">
    <source>
        <dbReference type="Proteomes" id="UP001610444"/>
    </source>
</evidence>
<sequence length="166" mass="18311">MDIATGLMDKGAADNYDQLKTRIRTVCVAQCARSTFAVAYSPLAFPSRSIIVILCSRNEPRIDPSDSDRILIRICLGRSNPAVAASHNSRLVSLHLASRPSSADHGPEQFDVHGLPFSAIEQSTSQLGRTDKEDRADRRRTATAATGQSQTLWHPRHPPFLTFTRK</sequence>
<gene>
    <name evidence="2" type="ORF">BJX68DRAFT_202843</name>
</gene>
<evidence type="ECO:0000313" key="2">
    <source>
        <dbReference type="EMBL" id="KAL2838951.1"/>
    </source>
</evidence>
<organism evidence="2 3">
    <name type="scientific">Aspergillus pseudodeflectus</name>
    <dbReference type="NCBI Taxonomy" id="176178"/>
    <lineage>
        <taxon>Eukaryota</taxon>
        <taxon>Fungi</taxon>
        <taxon>Dikarya</taxon>
        <taxon>Ascomycota</taxon>
        <taxon>Pezizomycotina</taxon>
        <taxon>Eurotiomycetes</taxon>
        <taxon>Eurotiomycetidae</taxon>
        <taxon>Eurotiales</taxon>
        <taxon>Aspergillaceae</taxon>
        <taxon>Aspergillus</taxon>
        <taxon>Aspergillus subgen. Nidulantes</taxon>
    </lineage>
</organism>
<feature type="region of interest" description="Disordered" evidence="1">
    <location>
        <begin position="121"/>
        <end position="166"/>
    </location>
</feature>
<proteinExistence type="predicted"/>
<protein>
    <submittedName>
        <fullName evidence="2">Uncharacterized protein</fullName>
    </submittedName>
</protein>
<dbReference type="EMBL" id="JBFXLR010000079">
    <property type="protein sequence ID" value="KAL2838951.1"/>
    <property type="molecule type" value="Genomic_DNA"/>
</dbReference>
<name>A0ABR4JFY2_9EURO</name>
<dbReference type="GeneID" id="98152746"/>
<accession>A0ABR4JFY2</accession>
<reference evidence="2 3" key="1">
    <citation type="submission" date="2024-07" db="EMBL/GenBank/DDBJ databases">
        <title>Section-level genome sequencing and comparative genomics of Aspergillus sections Usti and Cavernicolus.</title>
        <authorList>
            <consortium name="Lawrence Berkeley National Laboratory"/>
            <person name="Nybo J.L."/>
            <person name="Vesth T.C."/>
            <person name="Theobald S."/>
            <person name="Frisvad J.C."/>
            <person name="Larsen T.O."/>
            <person name="Kjaerboelling I."/>
            <person name="Rothschild-Mancinelli K."/>
            <person name="Lyhne E.K."/>
            <person name="Kogle M.E."/>
            <person name="Barry K."/>
            <person name="Clum A."/>
            <person name="Na H."/>
            <person name="Ledsgaard L."/>
            <person name="Lin J."/>
            <person name="Lipzen A."/>
            <person name="Kuo A."/>
            <person name="Riley R."/>
            <person name="Mondo S."/>
            <person name="LaButti K."/>
            <person name="Haridas S."/>
            <person name="Pangalinan J."/>
            <person name="Salamov A.A."/>
            <person name="Simmons B.A."/>
            <person name="Magnuson J.K."/>
            <person name="Chen J."/>
            <person name="Drula E."/>
            <person name="Henrissat B."/>
            <person name="Wiebenga A."/>
            <person name="Lubbers R.J."/>
            <person name="Gomes A.C."/>
            <person name="Macurrencykelacurrency M.R."/>
            <person name="Stajich J."/>
            <person name="Grigoriev I.V."/>
            <person name="Mortensen U.H."/>
            <person name="De vries R.P."/>
            <person name="Baker S.E."/>
            <person name="Andersen M.R."/>
        </authorList>
    </citation>
    <scope>NUCLEOTIDE SEQUENCE [LARGE SCALE GENOMIC DNA]</scope>
    <source>
        <strain evidence="2 3">CBS 756.74</strain>
    </source>
</reference>